<feature type="non-terminal residue" evidence="1">
    <location>
        <position position="1"/>
    </location>
</feature>
<keyword evidence="2" id="KW-1185">Reference proteome</keyword>
<accession>A0ABQ6UCA5</accession>
<gene>
    <name evidence="1" type="ORF">F6X54_24985</name>
</gene>
<evidence type="ECO:0000313" key="2">
    <source>
        <dbReference type="Proteomes" id="UP000471364"/>
    </source>
</evidence>
<organism evidence="1 2">
    <name type="scientific">Micromonospora aurantiaca</name>
    <name type="common">nom. illeg.</name>
    <dbReference type="NCBI Taxonomy" id="47850"/>
    <lineage>
        <taxon>Bacteria</taxon>
        <taxon>Bacillati</taxon>
        <taxon>Actinomycetota</taxon>
        <taxon>Actinomycetes</taxon>
        <taxon>Micromonosporales</taxon>
        <taxon>Micromonosporaceae</taxon>
        <taxon>Micromonospora</taxon>
    </lineage>
</organism>
<dbReference type="EMBL" id="WAAR01000139">
    <property type="protein sequence ID" value="KAB1107852.1"/>
    <property type="molecule type" value="Genomic_DNA"/>
</dbReference>
<dbReference type="Proteomes" id="UP000471364">
    <property type="component" value="Unassembled WGS sequence"/>
</dbReference>
<comment type="caution">
    <text evidence="1">The sequence shown here is derived from an EMBL/GenBank/DDBJ whole genome shotgun (WGS) entry which is preliminary data.</text>
</comment>
<protein>
    <submittedName>
        <fullName evidence="1">Phage tail protein</fullName>
    </submittedName>
</protein>
<reference evidence="1 2" key="1">
    <citation type="submission" date="2019-09" db="EMBL/GenBank/DDBJ databases">
        <title>High taxonomic diversity of Micromonospora strains isolated from Medicago sativa nodules in different geographical locations.</title>
        <authorList>
            <person name="Martinez-Hidalgo P."/>
            <person name="Flores-Felix J.D."/>
            <person name="Velazquez E."/>
            <person name="Brau L."/>
            <person name="Trujillo M.E."/>
            <person name="Martinez-Molina E."/>
        </authorList>
    </citation>
    <scope>NUCLEOTIDE SEQUENCE [LARGE SCALE GENOMIC DNA]</scope>
    <source>
        <strain evidence="1 2">ALFB5</strain>
    </source>
</reference>
<proteinExistence type="predicted"/>
<name>A0ABQ6UCA5_9ACTN</name>
<evidence type="ECO:0000313" key="1">
    <source>
        <dbReference type="EMBL" id="KAB1107852.1"/>
    </source>
</evidence>
<sequence>PEPDTAEPAAGVAAVRAVGRAHVPAPLPHDPPEEPS</sequence>